<evidence type="ECO:0000313" key="2">
    <source>
        <dbReference type="Proteomes" id="UP000034508"/>
    </source>
</evidence>
<dbReference type="SUPFAM" id="SSF53335">
    <property type="entry name" value="S-adenosyl-L-methionine-dependent methyltransferases"/>
    <property type="match status" value="1"/>
</dbReference>
<organism evidence="1 2">
    <name type="scientific">Berkelbacteria bacterium GW2011_GWA1_36_9</name>
    <dbReference type="NCBI Taxonomy" id="1618331"/>
    <lineage>
        <taxon>Bacteria</taxon>
        <taxon>Candidatus Berkelbacteria</taxon>
    </lineage>
</organism>
<reference evidence="1 2" key="1">
    <citation type="journal article" date="2015" name="Nature">
        <title>rRNA introns, odd ribosomes, and small enigmatic genomes across a large radiation of phyla.</title>
        <authorList>
            <person name="Brown C.T."/>
            <person name="Hug L.A."/>
            <person name="Thomas B.C."/>
            <person name="Sharon I."/>
            <person name="Castelle C.J."/>
            <person name="Singh A."/>
            <person name="Wilkins M.J."/>
            <person name="Williams K.H."/>
            <person name="Banfield J.F."/>
        </authorList>
    </citation>
    <scope>NUCLEOTIDE SEQUENCE [LARGE SCALE GENOMIC DNA]</scope>
</reference>
<proteinExistence type="predicted"/>
<protein>
    <recommendedName>
        <fullName evidence="3">Class I SAM-dependent methyltransferase</fullName>
    </recommendedName>
</protein>
<name>A0A0G0FY93_9BACT</name>
<dbReference type="Proteomes" id="UP000034508">
    <property type="component" value="Unassembled WGS sequence"/>
</dbReference>
<dbReference type="InterPro" id="IPR029063">
    <property type="entry name" value="SAM-dependent_MTases_sf"/>
</dbReference>
<evidence type="ECO:0008006" key="3">
    <source>
        <dbReference type="Google" id="ProtNLM"/>
    </source>
</evidence>
<gene>
    <name evidence="1" type="ORF">US31_C0002G0110</name>
</gene>
<dbReference type="Gene3D" id="3.40.50.150">
    <property type="entry name" value="Vaccinia Virus protein VP39"/>
    <property type="match status" value="1"/>
</dbReference>
<dbReference type="Pfam" id="PF13578">
    <property type="entry name" value="Methyltransf_24"/>
    <property type="match status" value="1"/>
</dbReference>
<dbReference type="PATRIC" id="fig|1618331.3.peg.190"/>
<dbReference type="AlphaFoldDB" id="A0A0G0FY93"/>
<sequence>MNRKKLINFYLKIRRGLFLIINFFFLNPVNLEVFKRVAMYGYGSDKCLKKGFLPLPVHFYSPIPDIEDLEKRKIWDKKSELKGIDFNQKKQLILLKILGRKYYQECRWPLNPTKNPADFFIDNSGFSFGCAAILYTMIREFKPHRIFEIGSGNSSQVIFQAIRTNQKENQINKTSYTIIDPYPGRYVINREVKYNRLIKKRVELMNPVIFNELGKNDILFIDSSHTSKIGSDVNFLYLDILPRLRPGVIIHIHDINLPYEYSKNYATSECFRQFWNEQYLLQSFLTYNHNFEILLAMGYIMVDHLKDFKLAFPTYDSKIHELSSGSFWMRKSR</sequence>
<dbReference type="EMBL" id="LBSM01000002">
    <property type="protein sequence ID" value="KKQ18765.1"/>
    <property type="molecule type" value="Genomic_DNA"/>
</dbReference>
<accession>A0A0G0FY93</accession>
<evidence type="ECO:0000313" key="1">
    <source>
        <dbReference type="EMBL" id="KKQ18765.1"/>
    </source>
</evidence>
<comment type="caution">
    <text evidence="1">The sequence shown here is derived from an EMBL/GenBank/DDBJ whole genome shotgun (WGS) entry which is preliminary data.</text>
</comment>